<evidence type="ECO:0000256" key="7">
    <source>
        <dbReference type="ARBA" id="ARBA00022927"/>
    </source>
</evidence>
<keyword evidence="8" id="KW-0472">Membrane</keyword>
<dbReference type="InterPro" id="IPR041212">
    <property type="entry name" value="Vta1_C"/>
</dbReference>
<evidence type="ECO:0000256" key="5">
    <source>
        <dbReference type="ARBA" id="ARBA00022490"/>
    </source>
</evidence>
<evidence type="ECO:0000313" key="13">
    <source>
        <dbReference type="Proteomes" id="UP000737391"/>
    </source>
</evidence>
<dbReference type="Pfam" id="PF04652">
    <property type="entry name" value="Vta1"/>
    <property type="match status" value="1"/>
</dbReference>
<gene>
    <name evidence="12" type="ORF">FAGAP_6148</name>
</gene>
<feature type="compositionally biased region" description="Pro residues" evidence="9">
    <location>
        <begin position="223"/>
        <end position="240"/>
    </location>
</feature>
<dbReference type="Proteomes" id="UP000737391">
    <property type="component" value="Unassembled WGS sequence"/>
</dbReference>
<dbReference type="Gene3D" id="1.20.5.420">
    <property type="entry name" value="Immunoglobulin FC, subunit C"/>
    <property type="match status" value="1"/>
</dbReference>
<feature type="domain" description="Vta1/callose synthase N-terminal" evidence="10">
    <location>
        <begin position="14"/>
        <end position="157"/>
    </location>
</feature>
<dbReference type="InterPro" id="IPR023175">
    <property type="entry name" value="Vta1/CALS_N_sf"/>
</dbReference>
<comment type="subcellular location">
    <subcellularLocation>
        <location evidence="2">Cytoplasm</location>
    </subcellularLocation>
    <subcellularLocation>
        <location evidence="1">Endosome membrane</location>
        <topology evidence="1">Peripheral membrane protein</topology>
    </subcellularLocation>
</comment>
<evidence type="ECO:0000259" key="10">
    <source>
        <dbReference type="Pfam" id="PF04652"/>
    </source>
</evidence>
<feature type="compositionally biased region" description="Low complexity" evidence="9">
    <location>
        <begin position="241"/>
        <end position="250"/>
    </location>
</feature>
<keyword evidence="6" id="KW-0967">Endosome</keyword>
<evidence type="ECO:0000256" key="9">
    <source>
        <dbReference type="SAM" id="MobiDB-lite"/>
    </source>
</evidence>
<dbReference type="OrthoDB" id="391137at2759"/>
<comment type="caution">
    <text evidence="12">The sequence shown here is derived from an EMBL/GenBank/DDBJ whole genome shotgun (WGS) entry which is preliminary data.</text>
</comment>
<accession>A0A9P5BAL3</accession>
<dbReference type="AlphaFoldDB" id="A0A9P5BAL3"/>
<proteinExistence type="inferred from homology"/>
<dbReference type="PANTHER" id="PTHR46009">
    <property type="entry name" value="VACUOLAR PROTEIN SORTING-ASSOCIATED PROTEIN VTA1 HOMOLOG"/>
    <property type="match status" value="1"/>
</dbReference>
<organism evidence="12 13">
    <name type="scientific">Fusarium agapanthi</name>
    <dbReference type="NCBI Taxonomy" id="1803897"/>
    <lineage>
        <taxon>Eukaryota</taxon>
        <taxon>Fungi</taxon>
        <taxon>Dikarya</taxon>
        <taxon>Ascomycota</taxon>
        <taxon>Pezizomycotina</taxon>
        <taxon>Sordariomycetes</taxon>
        <taxon>Hypocreomycetidae</taxon>
        <taxon>Hypocreales</taxon>
        <taxon>Nectriaceae</taxon>
        <taxon>Fusarium</taxon>
        <taxon>Fusarium fujikuroi species complex</taxon>
    </lineage>
</organism>
<feature type="compositionally biased region" description="Pro residues" evidence="9">
    <location>
        <begin position="254"/>
        <end position="288"/>
    </location>
</feature>
<dbReference type="GO" id="GO:0010008">
    <property type="term" value="C:endosome membrane"/>
    <property type="evidence" value="ECO:0007669"/>
    <property type="project" value="UniProtKB-SubCell"/>
</dbReference>
<protein>
    <submittedName>
        <fullName evidence="12">Vacuolar sorting-associated VTA1 like</fullName>
    </submittedName>
</protein>
<feature type="compositionally biased region" description="Low complexity" evidence="9">
    <location>
        <begin position="311"/>
        <end position="324"/>
    </location>
</feature>
<keyword evidence="5" id="KW-0963">Cytoplasm</keyword>
<dbReference type="Gene3D" id="1.25.40.270">
    <property type="entry name" value="Vacuolar protein sorting-associated protein vta1"/>
    <property type="match status" value="1"/>
</dbReference>
<evidence type="ECO:0000313" key="12">
    <source>
        <dbReference type="EMBL" id="KAF4497683.1"/>
    </source>
</evidence>
<feature type="compositionally biased region" description="Pro residues" evidence="9">
    <location>
        <begin position="297"/>
        <end position="310"/>
    </location>
</feature>
<evidence type="ECO:0000256" key="8">
    <source>
        <dbReference type="ARBA" id="ARBA00023136"/>
    </source>
</evidence>
<keyword evidence="7" id="KW-0653">Protein transport</keyword>
<dbReference type="PANTHER" id="PTHR46009:SF1">
    <property type="entry name" value="VACUOLAR PROTEIN SORTING-ASSOCIATED PROTEIN VTA1 HOMOLOG"/>
    <property type="match status" value="1"/>
</dbReference>
<evidence type="ECO:0000256" key="3">
    <source>
        <dbReference type="ARBA" id="ARBA00007895"/>
    </source>
</evidence>
<evidence type="ECO:0000256" key="2">
    <source>
        <dbReference type="ARBA" id="ARBA00004496"/>
    </source>
</evidence>
<evidence type="ECO:0000259" key="11">
    <source>
        <dbReference type="Pfam" id="PF18097"/>
    </source>
</evidence>
<feature type="domain" description="Vta1 C-terminal" evidence="11">
    <location>
        <begin position="355"/>
        <end position="391"/>
    </location>
</feature>
<dbReference type="InterPro" id="IPR044538">
    <property type="entry name" value="Vta1-like"/>
</dbReference>
<dbReference type="GO" id="GO:0005771">
    <property type="term" value="C:multivesicular body"/>
    <property type="evidence" value="ECO:0007669"/>
    <property type="project" value="TreeGrafter"/>
</dbReference>
<dbReference type="EMBL" id="LUFC02000412">
    <property type="protein sequence ID" value="KAF4497683.1"/>
    <property type="molecule type" value="Genomic_DNA"/>
</dbReference>
<dbReference type="GO" id="GO:0032511">
    <property type="term" value="P:late endosome to vacuole transport via multivesicular body sorting pathway"/>
    <property type="evidence" value="ECO:0007669"/>
    <property type="project" value="InterPro"/>
</dbReference>
<keyword evidence="4" id="KW-0813">Transport</keyword>
<dbReference type="GO" id="GO:0015031">
    <property type="term" value="P:protein transport"/>
    <property type="evidence" value="ECO:0007669"/>
    <property type="project" value="UniProtKB-KW"/>
</dbReference>
<comment type="similarity">
    <text evidence="3">Belongs to the VTA1 family.</text>
</comment>
<feature type="region of interest" description="Disordered" evidence="9">
    <location>
        <begin position="155"/>
        <end position="349"/>
    </location>
</feature>
<dbReference type="InterPro" id="IPR039431">
    <property type="entry name" value="Vta1/CALS_N"/>
</dbReference>
<dbReference type="Pfam" id="PF18097">
    <property type="entry name" value="Vta1_C"/>
    <property type="match status" value="1"/>
</dbReference>
<evidence type="ECO:0000256" key="1">
    <source>
        <dbReference type="ARBA" id="ARBA00004481"/>
    </source>
</evidence>
<sequence length="392" mass="42351">MAEPLPAALKIPEVSRFINRANQLRSIKPAIAYWCEYHAVNQIVGKSLHTTNDDTFEFTKTLLERLEATKTERGDDDAIVDNAAGQAYVEQFAQQTFERAERTMRANKVTRQTADTFDAAATFFDLTREWGEPDPEVIKKIKFAKWNAARILKAIREGKDPNETNPNAPEPEPEVALDPSDPEVQVLSGAPRASVEGVPDAGEPPSVPTFTDAPPRIPDDPGYFPPQPEYQPQAPEPFVPSPLSQSPTPGLSGGPPPPPPVGLPPAVSPVPESPAQPATQIPPQPSPQIPTKLPSQFAPPPPEPFTPSAPPSWTTTPSAPYPAASIPPPVIRQAPPPQPSAPAPVQTTGFTTDQRDINQAQKHAKWAISALNFEDVPTAVQELRNALRMLGA</sequence>
<evidence type="ECO:0000256" key="4">
    <source>
        <dbReference type="ARBA" id="ARBA00022448"/>
    </source>
</evidence>
<reference evidence="12" key="1">
    <citation type="submission" date="2020-01" db="EMBL/GenBank/DDBJ databases">
        <title>Identification and distribution of gene clusters putatively required for synthesis of sphingolipid metabolism inhibitors in phylogenetically diverse species of the filamentous fungus Fusarium.</title>
        <authorList>
            <person name="Kim H.-S."/>
            <person name="Busman M."/>
            <person name="Brown D.W."/>
            <person name="Divon H."/>
            <person name="Uhlig S."/>
            <person name="Proctor R.H."/>
        </authorList>
    </citation>
    <scope>NUCLEOTIDE SEQUENCE</scope>
    <source>
        <strain evidence="12">NRRL 31653</strain>
    </source>
</reference>
<feature type="compositionally biased region" description="Pro residues" evidence="9">
    <location>
        <begin position="325"/>
        <end position="342"/>
    </location>
</feature>
<evidence type="ECO:0000256" key="6">
    <source>
        <dbReference type="ARBA" id="ARBA00022753"/>
    </source>
</evidence>
<name>A0A9P5BAL3_9HYPO</name>
<dbReference type="PRINTS" id="PR01217">
    <property type="entry name" value="PRICHEXTENSN"/>
</dbReference>
<keyword evidence="13" id="KW-1185">Reference proteome</keyword>